<keyword evidence="1" id="KW-0732">Signal</keyword>
<dbReference type="Gene3D" id="3.60.21.10">
    <property type="match status" value="1"/>
</dbReference>
<keyword evidence="4" id="KW-1185">Reference proteome</keyword>
<reference evidence="3 4" key="1">
    <citation type="journal article" date="2020" name="bioRxiv">
        <title>Metabolic contributions of an alphaproteobacterial endosymbiont in the apicomplexan Cardiosporidium cionae.</title>
        <authorList>
            <person name="Hunter E.S."/>
            <person name="Paight C.J."/>
            <person name="Lane C.E."/>
        </authorList>
    </citation>
    <scope>NUCLEOTIDE SEQUENCE [LARGE SCALE GENOMIC DNA]</scope>
    <source>
        <strain evidence="3">ESH_2018</strain>
    </source>
</reference>
<keyword evidence="2" id="KW-0378">Hydrolase</keyword>
<evidence type="ECO:0000313" key="3">
    <source>
        <dbReference type="EMBL" id="KAF8820569.1"/>
    </source>
</evidence>
<accession>A0ABQ7J989</accession>
<dbReference type="EMBL" id="JADAQX010000352">
    <property type="protein sequence ID" value="KAF8820569.1"/>
    <property type="molecule type" value="Genomic_DNA"/>
</dbReference>
<proteinExistence type="predicted"/>
<name>A0ABQ7J989_9APIC</name>
<evidence type="ECO:0000313" key="4">
    <source>
        <dbReference type="Proteomes" id="UP000823046"/>
    </source>
</evidence>
<dbReference type="PANTHER" id="PTHR10161">
    <property type="entry name" value="TARTRATE-RESISTANT ACID PHOSPHATASE TYPE 5"/>
    <property type="match status" value="1"/>
</dbReference>
<dbReference type="Proteomes" id="UP000823046">
    <property type="component" value="Unassembled WGS sequence"/>
</dbReference>
<organism evidence="3 4">
    <name type="scientific">Cardiosporidium cionae</name>
    <dbReference type="NCBI Taxonomy" id="476202"/>
    <lineage>
        <taxon>Eukaryota</taxon>
        <taxon>Sar</taxon>
        <taxon>Alveolata</taxon>
        <taxon>Apicomplexa</taxon>
        <taxon>Aconoidasida</taxon>
        <taxon>Nephromycida</taxon>
        <taxon>Cardiosporidium</taxon>
    </lineage>
</organism>
<evidence type="ECO:0000256" key="1">
    <source>
        <dbReference type="ARBA" id="ARBA00022729"/>
    </source>
</evidence>
<evidence type="ECO:0000256" key="2">
    <source>
        <dbReference type="ARBA" id="ARBA00022801"/>
    </source>
</evidence>
<comment type="caution">
    <text evidence="3">The sequence shown here is derived from an EMBL/GenBank/DDBJ whole genome shotgun (WGS) entry which is preliminary data.</text>
</comment>
<dbReference type="SUPFAM" id="SSF56300">
    <property type="entry name" value="Metallo-dependent phosphatases"/>
    <property type="match status" value="1"/>
</dbReference>
<protein>
    <submittedName>
        <fullName evidence="3">Acid phosphatase GAP50</fullName>
    </submittedName>
</protein>
<dbReference type="InterPro" id="IPR051558">
    <property type="entry name" value="Metallophosphoesterase_PAP"/>
</dbReference>
<dbReference type="InterPro" id="IPR029052">
    <property type="entry name" value="Metallo-depent_PP-like"/>
</dbReference>
<gene>
    <name evidence="3" type="primary">GAP50</name>
    <name evidence="3" type="ORF">IE077_003030</name>
</gene>
<dbReference type="PANTHER" id="PTHR10161:SF14">
    <property type="entry name" value="TARTRATE-RESISTANT ACID PHOSPHATASE TYPE 5"/>
    <property type="match status" value="1"/>
</dbReference>
<sequence length="420" mass="46732">MQPHFLLWARSISSCVRVFLLSIVCTFFFNNIADAQLHFVSIGNWGFGNQNQAITAAALKGIAKQDHISYIISPGSNFAGGVSALNDSTWKVDFEDVYSDTAGSLKVPMFTVLGTEDWGSNYTAQILRTADANLPENSQDTFPKWTTPNWWYHYISHFSASTGSALISSGHRNIGICFSFIDTWILSSSFPIRDVSQLAWTELEATLLGMSKICDYIFVVGDLAIYSSGGYKGDSYLSKHLLPLLKQANVDAYITGNEFTLEALEYDGISHINCGSSSKGSSFLFSRQGKSNFFSGEVGFCAHEVTASGINTKFIESATGKTLFVHSQKIKTRPEKATFSAVKASREIPPVRYIPVPPMVRMPGKDIFVKVCFQLQLEPQSQQNEFREIFFLDFGRFFSSIPYALPGLDWHFRIFPNLAL</sequence>